<gene>
    <name evidence="1" type="ORF">SAE02_78840</name>
</gene>
<evidence type="ECO:0008006" key="3">
    <source>
        <dbReference type="Google" id="ProtNLM"/>
    </source>
</evidence>
<sequence length="105" mass="11821">MHPELAVRRLGVLNTKLENHKAALQGWFDTLDSHLYRLYLITGKDDFAKALPLIRRLREETAAVDGTSLDQVQGLQELGQQLNHVMCVLSDLAETQSEAEPDPKQ</sequence>
<keyword evidence="2" id="KW-1185">Reference proteome</keyword>
<dbReference type="Proteomes" id="UP000321523">
    <property type="component" value="Unassembled WGS sequence"/>
</dbReference>
<dbReference type="EMBL" id="BJYZ01000169">
    <property type="protein sequence ID" value="GEO43736.1"/>
    <property type="molecule type" value="Genomic_DNA"/>
</dbReference>
<protein>
    <recommendedName>
        <fullName evidence="3">Chemoreceptor zinc-binding domain-containing protein</fullName>
    </recommendedName>
</protein>
<dbReference type="RefSeq" id="WP_044437933.1">
    <property type="nucleotide sequence ID" value="NZ_BJYZ01000169.1"/>
</dbReference>
<evidence type="ECO:0000313" key="1">
    <source>
        <dbReference type="EMBL" id="GEO43736.1"/>
    </source>
</evidence>
<evidence type="ECO:0000313" key="2">
    <source>
        <dbReference type="Proteomes" id="UP000321523"/>
    </source>
</evidence>
<comment type="caution">
    <text evidence="1">The sequence shown here is derived from an EMBL/GenBank/DDBJ whole genome shotgun (WGS) entry which is preliminary data.</text>
</comment>
<dbReference type="AlphaFoldDB" id="A0A512E4R1"/>
<accession>A0A512E4R1</accession>
<reference evidence="1 2" key="1">
    <citation type="submission" date="2019-07" db="EMBL/GenBank/DDBJ databases">
        <title>Whole genome shotgun sequence of Skermanella aerolata NBRC 106429.</title>
        <authorList>
            <person name="Hosoyama A."/>
            <person name="Uohara A."/>
            <person name="Ohji S."/>
            <person name="Ichikawa N."/>
        </authorList>
    </citation>
    <scope>NUCLEOTIDE SEQUENCE [LARGE SCALE GENOMIC DNA]</scope>
    <source>
        <strain evidence="1 2">NBRC 106429</strain>
    </source>
</reference>
<name>A0A512E4R1_9PROT</name>
<organism evidence="1 2">
    <name type="scientific">Skermanella aerolata</name>
    <dbReference type="NCBI Taxonomy" id="393310"/>
    <lineage>
        <taxon>Bacteria</taxon>
        <taxon>Pseudomonadati</taxon>
        <taxon>Pseudomonadota</taxon>
        <taxon>Alphaproteobacteria</taxon>
        <taxon>Rhodospirillales</taxon>
        <taxon>Azospirillaceae</taxon>
        <taxon>Skermanella</taxon>
    </lineage>
</organism>
<proteinExistence type="predicted"/>